<evidence type="ECO:0000313" key="2">
    <source>
        <dbReference type="Proteomes" id="UP000269396"/>
    </source>
</evidence>
<keyword evidence="2" id="KW-1185">Reference proteome</keyword>
<dbReference type="Proteomes" id="UP000269396">
    <property type="component" value="Unassembled WGS sequence"/>
</dbReference>
<proteinExistence type="predicted"/>
<accession>A0A3P8GI19</accession>
<dbReference type="EMBL" id="UZAL01036592">
    <property type="protein sequence ID" value="VDP70104.1"/>
    <property type="molecule type" value="Genomic_DNA"/>
</dbReference>
<evidence type="ECO:0000313" key="1">
    <source>
        <dbReference type="EMBL" id="VDP70104.1"/>
    </source>
</evidence>
<gene>
    <name evidence="1" type="ORF">SMTD_LOCUS15997</name>
</gene>
<sequence>MQIYGYKLNASILSYQSNDTEQPNYVSTRNPPEDKQQLLHHEDHLLVLLGGHADNQYQLI</sequence>
<reference evidence="1 2" key="1">
    <citation type="submission" date="2018-11" db="EMBL/GenBank/DDBJ databases">
        <authorList>
            <consortium name="Pathogen Informatics"/>
        </authorList>
    </citation>
    <scope>NUCLEOTIDE SEQUENCE [LARGE SCALE GENOMIC DNA]</scope>
    <source>
        <strain>Denwood</strain>
        <strain evidence="2">Zambia</strain>
    </source>
</reference>
<protein>
    <submittedName>
        <fullName evidence="1">Uncharacterized protein</fullName>
    </submittedName>
</protein>
<organism evidence="1 2">
    <name type="scientific">Schistosoma mattheei</name>
    <dbReference type="NCBI Taxonomy" id="31246"/>
    <lineage>
        <taxon>Eukaryota</taxon>
        <taxon>Metazoa</taxon>
        <taxon>Spiralia</taxon>
        <taxon>Lophotrochozoa</taxon>
        <taxon>Platyhelminthes</taxon>
        <taxon>Trematoda</taxon>
        <taxon>Digenea</taxon>
        <taxon>Strigeidida</taxon>
        <taxon>Schistosomatoidea</taxon>
        <taxon>Schistosomatidae</taxon>
        <taxon>Schistosoma</taxon>
    </lineage>
</organism>
<name>A0A3P8GI19_9TREM</name>
<dbReference type="AlphaFoldDB" id="A0A3P8GI19"/>